<proteinExistence type="predicted"/>
<dbReference type="Proteomes" id="UP000694257">
    <property type="component" value="Chromosome"/>
</dbReference>
<dbReference type="EMBL" id="CP078145">
    <property type="protein sequence ID" value="QXN94613.1"/>
    <property type="molecule type" value="Genomic_DNA"/>
</dbReference>
<organism evidence="1 2">
    <name type="scientific">Nocardia iowensis</name>
    <dbReference type="NCBI Taxonomy" id="204891"/>
    <lineage>
        <taxon>Bacteria</taxon>
        <taxon>Bacillati</taxon>
        <taxon>Actinomycetota</taxon>
        <taxon>Actinomycetes</taxon>
        <taxon>Mycobacteriales</taxon>
        <taxon>Nocardiaceae</taxon>
        <taxon>Nocardia</taxon>
    </lineage>
</organism>
<evidence type="ECO:0000313" key="2">
    <source>
        <dbReference type="Proteomes" id="UP000694257"/>
    </source>
</evidence>
<accession>A0ABX8RY89</accession>
<protein>
    <submittedName>
        <fullName evidence="1">Uncharacterized protein</fullName>
    </submittedName>
</protein>
<evidence type="ECO:0000313" key="1">
    <source>
        <dbReference type="EMBL" id="QXN94613.1"/>
    </source>
</evidence>
<name>A0ABX8RY89_NOCIO</name>
<gene>
    <name evidence="1" type="ORF">KV110_17100</name>
</gene>
<keyword evidence="2" id="KW-1185">Reference proteome</keyword>
<dbReference type="RefSeq" id="WP_218477235.1">
    <property type="nucleotide sequence ID" value="NZ_BAABJN010000015.1"/>
</dbReference>
<reference evidence="1 2" key="1">
    <citation type="submission" date="2021-07" db="EMBL/GenBank/DDBJ databases">
        <title>Whole Genome Sequence of Nocardia Iowensis.</title>
        <authorList>
            <person name="Lamm A."/>
            <person name="Collins-Fairclough A.M."/>
            <person name="Bunk B."/>
            <person name="Sproer C."/>
        </authorList>
    </citation>
    <scope>NUCLEOTIDE SEQUENCE [LARGE SCALE GENOMIC DNA]</scope>
    <source>
        <strain evidence="1 2">NRRL 5646</strain>
    </source>
</reference>
<sequence>MPTADGFNAIVQGGESRNGAPADSFVRADGEVVALLDAGVAEPVRSHPVILRRHRIAYGHITAALNLPLPFTQKALHPFRDRGLINVKGGRRVGTSAEIGTSRRSTTGSCRR</sequence>